<accession>A0ABT4RTE7</accession>
<keyword evidence="2" id="KW-1185">Reference proteome</keyword>
<proteinExistence type="predicted"/>
<reference evidence="1" key="1">
    <citation type="submission" date="2022-10" db="EMBL/GenBank/DDBJ databases">
        <title>The WGS of Solirubrobacter sp. CPCC 204708.</title>
        <authorList>
            <person name="Jiang Z."/>
        </authorList>
    </citation>
    <scope>NUCLEOTIDE SEQUENCE</scope>
    <source>
        <strain evidence="1">CPCC 204708</strain>
    </source>
</reference>
<dbReference type="SUPFAM" id="SSF52540">
    <property type="entry name" value="P-loop containing nucleoside triphosphate hydrolases"/>
    <property type="match status" value="1"/>
</dbReference>
<gene>
    <name evidence="1" type="ORF">OJ962_29810</name>
</gene>
<evidence type="ECO:0000313" key="1">
    <source>
        <dbReference type="EMBL" id="MDA0141725.1"/>
    </source>
</evidence>
<name>A0ABT4RTE7_9ACTN</name>
<dbReference type="EMBL" id="JAPCID010000063">
    <property type="protein sequence ID" value="MDA0141725.1"/>
    <property type="molecule type" value="Genomic_DNA"/>
</dbReference>
<protein>
    <recommendedName>
        <fullName evidence="3">Uridine kinase</fullName>
    </recommendedName>
</protein>
<comment type="caution">
    <text evidence="1">The sequence shown here is derived from an EMBL/GenBank/DDBJ whole genome shotgun (WGS) entry which is preliminary data.</text>
</comment>
<evidence type="ECO:0000313" key="2">
    <source>
        <dbReference type="Proteomes" id="UP001147700"/>
    </source>
</evidence>
<feature type="non-terminal residue" evidence="1">
    <location>
        <position position="75"/>
    </location>
</feature>
<dbReference type="Proteomes" id="UP001147700">
    <property type="component" value="Unassembled WGS sequence"/>
</dbReference>
<dbReference type="Gene3D" id="3.40.50.300">
    <property type="entry name" value="P-loop containing nucleotide triphosphate hydrolases"/>
    <property type="match status" value="1"/>
</dbReference>
<sequence>MGALGVGEPQAGSWRVVELSAFAALVLDAAGPKDGRPAIVAVDGRSAGGKTSFADRLAGAVSHAAVVHTDDVAWW</sequence>
<organism evidence="1 2">
    <name type="scientific">Solirubrobacter deserti</name>
    <dbReference type="NCBI Taxonomy" id="2282478"/>
    <lineage>
        <taxon>Bacteria</taxon>
        <taxon>Bacillati</taxon>
        <taxon>Actinomycetota</taxon>
        <taxon>Thermoleophilia</taxon>
        <taxon>Solirubrobacterales</taxon>
        <taxon>Solirubrobacteraceae</taxon>
        <taxon>Solirubrobacter</taxon>
    </lineage>
</organism>
<evidence type="ECO:0008006" key="3">
    <source>
        <dbReference type="Google" id="ProtNLM"/>
    </source>
</evidence>
<dbReference type="InterPro" id="IPR027417">
    <property type="entry name" value="P-loop_NTPase"/>
</dbReference>